<dbReference type="GO" id="GO:0016020">
    <property type="term" value="C:membrane"/>
    <property type="evidence" value="ECO:0007669"/>
    <property type="project" value="UniProtKB-SubCell"/>
</dbReference>
<dbReference type="InterPro" id="IPR001806">
    <property type="entry name" value="Small_GTPase"/>
</dbReference>
<dbReference type="SMART" id="SM00175">
    <property type="entry name" value="RAB"/>
    <property type="match status" value="1"/>
</dbReference>
<keyword evidence="4 7" id="KW-1133">Transmembrane helix</keyword>
<dbReference type="CDD" id="cd00154">
    <property type="entry name" value="Rab"/>
    <property type="match status" value="2"/>
</dbReference>
<evidence type="ECO:0000259" key="8">
    <source>
        <dbReference type="Pfam" id="PF04893"/>
    </source>
</evidence>
<dbReference type="Proteomes" id="UP000186817">
    <property type="component" value="Unassembled WGS sequence"/>
</dbReference>
<evidence type="ECO:0000313" key="9">
    <source>
        <dbReference type="EMBL" id="OLP81731.1"/>
    </source>
</evidence>
<evidence type="ECO:0000256" key="5">
    <source>
        <dbReference type="ARBA" id="ARBA00023136"/>
    </source>
</evidence>
<evidence type="ECO:0000256" key="2">
    <source>
        <dbReference type="ARBA" id="ARBA00010596"/>
    </source>
</evidence>
<evidence type="ECO:0000256" key="6">
    <source>
        <dbReference type="SAM" id="MobiDB-lite"/>
    </source>
</evidence>
<dbReference type="PANTHER" id="PTHR47979">
    <property type="entry name" value="DRAB11-RELATED"/>
    <property type="match status" value="1"/>
</dbReference>
<feature type="compositionally biased region" description="Basic and acidic residues" evidence="6">
    <location>
        <begin position="176"/>
        <end position="193"/>
    </location>
</feature>
<feature type="compositionally biased region" description="Basic and acidic residues" evidence="6">
    <location>
        <begin position="128"/>
        <end position="146"/>
    </location>
</feature>
<proteinExistence type="inferred from homology"/>
<feature type="transmembrane region" description="Helical" evidence="7">
    <location>
        <begin position="1311"/>
        <end position="1331"/>
    </location>
</feature>
<gene>
    <name evidence="9" type="primary">yipf6</name>
    <name evidence="9" type="ORF">AK812_SmicGene37697</name>
</gene>
<dbReference type="Pfam" id="PF00071">
    <property type="entry name" value="Ras"/>
    <property type="match status" value="2"/>
</dbReference>
<feature type="transmembrane region" description="Helical" evidence="7">
    <location>
        <begin position="1274"/>
        <end position="1299"/>
    </location>
</feature>
<dbReference type="PROSITE" id="PS51419">
    <property type="entry name" value="RAB"/>
    <property type="match status" value="2"/>
</dbReference>
<feature type="compositionally biased region" description="Polar residues" evidence="6">
    <location>
        <begin position="153"/>
        <end position="170"/>
    </location>
</feature>
<dbReference type="GO" id="GO:0005525">
    <property type="term" value="F:GTP binding"/>
    <property type="evidence" value="ECO:0007669"/>
    <property type="project" value="InterPro"/>
</dbReference>
<dbReference type="InterPro" id="IPR027417">
    <property type="entry name" value="P-loop_NTPase"/>
</dbReference>
<dbReference type="EMBL" id="LSRX01001254">
    <property type="protein sequence ID" value="OLP81731.1"/>
    <property type="molecule type" value="Genomic_DNA"/>
</dbReference>
<keyword evidence="3 7" id="KW-0812">Transmembrane</keyword>
<feature type="compositionally biased region" description="Polar residues" evidence="6">
    <location>
        <begin position="465"/>
        <end position="481"/>
    </location>
</feature>
<dbReference type="GO" id="GO:0003924">
    <property type="term" value="F:GTPase activity"/>
    <property type="evidence" value="ECO:0007669"/>
    <property type="project" value="InterPro"/>
</dbReference>
<evidence type="ECO:0000256" key="4">
    <source>
        <dbReference type="ARBA" id="ARBA00022989"/>
    </source>
</evidence>
<dbReference type="InterPro" id="IPR006977">
    <property type="entry name" value="Yip1_dom"/>
</dbReference>
<dbReference type="SUPFAM" id="SSF52540">
    <property type="entry name" value="P-loop containing nucleoside triphosphate hydrolases"/>
    <property type="match status" value="2"/>
</dbReference>
<keyword evidence="5 7" id="KW-0472">Membrane</keyword>
<organism evidence="9 10">
    <name type="scientific">Symbiodinium microadriaticum</name>
    <name type="common">Dinoflagellate</name>
    <name type="synonym">Zooxanthella microadriatica</name>
    <dbReference type="NCBI Taxonomy" id="2951"/>
    <lineage>
        <taxon>Eukaryota</taxon>
        <taxon>Sar</taxon>
        <taxon>Alveolata</taxon>
        <taxon>Dinophyceae</taxon>
        <taxon>Suessiales</taxon>
        <taxon>Symbiodiniaceae</taxon>
        <taxon>Symbiodinium</taxon>
    </lineage>
</organism>
<name>A0A1Q9CFN3_SYMMI</name>
<dbReference type="InterPro" id="IPR050209">
    <property type="entry name" value="Rab_GTPases_membrane_traffic"/>
</dbReference>
<dbReference type="Gene3D" id="3.40.50.300">
    <property type="entry name" value="P-loop containing nucleotide triphosphate hydrolases"/>
    <property type="match status" value="2"/>
</dbReference>
<feature type="region of interest" description="Disordered" evidence="6">
    <location>
        <begin position="122"/>
        <end position="208"/>
    </location>
</feature>
<sequence length="1562" mass="170637">MMTAGGRERWEAGLRMIRDHLPGMVDGWEVQAARLVEGLQIGVGGTAWLVGVVMDGMGGTRTMDGQTHEVMQDGILRPVDGMIKVGNLAGPKQLVMLDGIVHKNLDITMGWTGVVCAEPGNVDNTPEMTRKEVGGRSEHSGPDQWREWGGQMGTNSQASSSNQPSRNRAQTMGFWKRGEWQNRPRTSSEERAQRGGQGPVRLARRGRLQQQWREGTFRPAAFYRDVNRDGPEAHEARARFAQLLNLHQTSHDSAAWSSQRWDDWEAWLEGPALMVDWSQPGVPQQWWFEDEYDEGGFLQVQVLPTRAACGCALPAGVRHARALLLGCAGYEQGVAAEWDVVNLMQLTADEEQLLSDLHVPDSLRADLRGMMRLQNHANNDQGPEFRWGVQEYLEAWDRGTGGPPGGTDNDRAASSSSRSPSLQVRRVRRRVGTADAPRSSTDRVNSHVEPVASGEDGERVLGAQPQDTGSVEGSSHNTAPDTSAEGCPSSVADGGGANTGAMDVAPGDASSLVQRLQTAEAQELTRLGVRRDTINALGLLLDELAAVCAGEVQTDVPPEDVQWGLRVLDRAVLRAEGVQDTIMAILVRRIRGQDGPCRLPEGEARGGMVQMVHRLLIAMSRTYLDDLTNNMVDGWLNPEVLLAELRAEPLPPVLGRADPEDVNYGSVGGYGEVVEAPAVPAEMDVTTLERPATSSVGDVLVPSAGPATPESGPVPNLAPVGESAEVEDVGETMDVADDVASSLVQLQAVLQTEGEQLWEVSIGNRGGDAINQLFAGVEQTGYPGWGVGLTCAMVEAQIRQLSTVRSILAARSQSGCLPPAFAAEFDFSVSFRCYVGGVSEYGNTVLSCLRVFALWPRETVAVVWGMALGSMPDRSTATQLEQSPAEPALVLTSEPPLPCSRRLGYLGPRAHEMGLHAGKPEDAALVAALHTADRPTRHVGSETRSRNNEICELTRGAANSCYCDPGQVRIVFKGMLRCFGVLSAYIGLRRKLGWAGGRDHLIGSRHGYEGVGLVTVGVEFGSRTVDVQGQKIKLQCWDTAGQDRFRSIIRSYYRGAAAALLVYDITRLPPSSPQAMGAGDDDTSGVAVSLHAASSSSVPVFHGSQEEAEALPGRCTLDEPVSETIMRDLRSVGQKLMYVMMPLDPTDRGRRLKVQIQILEGNASAFQQNKGLSLHKVMTNFPTGLLILDGVATAVVARRTDLEQDTKPHQILNDAKVWQQPAENLSLDQFKEALQPMRDISKKYFEDWDLWGPLLLCLALGLILSAQAPDSNQASYAFADIFVTVWVGSAVVTLNAVLLQGKVSFFQTVCVLGYCIFPLVLSAFCAMLLRVDWLKVIFVMAGMAWSAKASLGFVTELVPEDKRLLGIYPVWLFYVAIAWMRDSFEHVREWLHEARENADPELIITLIGNKSDQDKKRQVTYEEGYRFATSYGLDFLETSAVTGRHVDDAFLVTTQKALAKKFQEERYRQNPMTTSAQDNYVQNDYIWGGVQSQRPTQGYSGHAQTLRLTPNGPVNVMQHGPSIQTICSVVLLSANTGRLVLLRGVRRHRLRDASTWRIREQE</sequence>
<protein>
    <submittedName>
        <fullName evidence="9">Protein YIPF6-like</fullName>
    </submittedName>
</protein>
<comment type="similarity">
    <text evidence="2">Belongs to the YIP1 family.</text>
</comment>
<feature type="domain" description="Yip1" evidence="8">
    <location>
        <begin position="1238"/>
        <end position="1380"/>
    </location>
</feature>
<dbReference type="Pfam" id="PF04893">
    <property type="entry name" value="Yip1"/>
    <property type="match status" value="1"/>
</dbReference>
<evidence type="ECO:0000256" key="1">
    <source>
        <dbReference type="ARBA" id="ARBA00004141"/>
    </source>
</evidence>
<feature type="region of interest" description="Disordered" evidence="6">
    <location>
        <begin position="396"/>
        <end position="506"/>
    </location>
</feature>
<feature type="compositionally biased region" description="Low complexity" evidence="6">
    <location>
        <begin position="414"/>
        <end position="424"/>
    </location>
</feature>
<evidence type="ECO:0000256" key="7">
    <source>
        <dbReference type="SAM" id="Phobius"/>
    </source>
</evidence>
<feature type="transmembrane region" description="Helical" evidence="7">
    <location>
        <begin position="1248"/>
        <end position="1268"/>
    </location>
</feature>
<evidence type="ECO:0000313" key="10">
    <source>
        <dbReference type="Proteomes" id="UP000186817"/>
    </source>
</evidence>
<keyword evidence="10" id="KW-1185">Reference proteome</keyword>
<accession>A0A1Q9CFN3</accession>
<comment type="caution">
    <text evidence="9">The sequence shown here is derived from an EMBL/GenBank/DDBJ whole genome shotgun (WGS) entry which is preliminary data.</text>
</comment>
<reference evidence="9 10" key="1">
    <citation type="submission" date="2016-02" db="EMBL/GenBank/DDBJ databases">
        <title>Genome analysis of coral dinoflagellate symbionts highlights evolutionary adaptations to a symbiotic lifestyle.</title>
        <authorList>
            <person name="Aranda M."/>
            <person name="Li Y."/>
            <person name="Liew Y.J."/>
            <person name="Baumgarten S."/>
            <person name="Simakov O."/>
            <person name="Wilson M."/>
            <person name="Piel J."/>
            <person name="Ashoor H."/>
            <person name="Bougouffa S."/>
            <person name="Bajic V.B."/>
            <person name="Ryu T."/>
            <person name="Ravasi T."/>
            <person name="Bayer T."/>
            <person name="Micklem G."/>
            <person name="Kim H."/>
            <person name="Bhak J."/>
            <person name="Lajeunesse T.C."/>
            <person name="Voolstra C.R."/>
        </authorList>
    </citation>
    <scope>NUCLEOTIDE SEQUENCE [LARGE SCALE GENOMIC DNA]</scope>
    <source>
        <strain evidence="9 10">CCMP2467</strain>
    </source>
</reference>
<evidence type="ECO:0000256" key="3">
    <source>
        <dbReference type="ARBA" id="ARBA00022692"/>
    </source>
</evidence>
<dbReference type="OrthoDB" id="420089at2759"/>
<comment type="subcellular location">
    <subcellularLocation>
        <location evidence="1">Membrane</location>
        <topology evidence="1">Multi-pass membrane protein</topology>
    </subcellularLocation>
</comment>